<evidence type="ECO:0008006" key="4">
    <source>
        <dbReference type="Google" id="ProtNLM"/>
    </source>
</evidence>
<evidence type="ECO:0000313" key="3">
    <source>
        <dbReference type="Proteomes" id="UP000066737"/>
    </source>
</evidence>
<sequence>MSVTQSVAAARSRTSWLGAVSLVAFLALSAYVFSTGEARKLLGIAWVAFAAMAGAAAVGARASTDHPTGLVWGYGLASGAMVASSAAFLVPQAIGYAAKPGGFGIAAGILVGFGAHTIGHLVTHRDLPLDRTSAELAAHSLTAGSIIGVVYTAMPDLGPLLGLAIVSHKGPAGYAAARRLTAQGRSPMMLLLPSAGVGIAALVVTIFSFPTGATFRAVLFGFAAGIFLHVAMDFLPECETGSEVHAAATRGLDDHDHGVLDRLRLHAVASTALGGVAVASAWLLLQ</sequence>
<feature type="transmembrane region" description="Helical" evidence="1">
    <location>
        <begin position="143"/>
        <end position="167"/>
    </location>
</feature>
<evidence type="ECO:0000313" key="2">
    <source>
        <dbReference type="EMBL" id="CQH60013.1"/>
    </source>
</evidence>
<name>A0A0U5H610_9EURY</name>
<feature type="transmembrane region" description="Helical" evidence="1">
    <location>
        <begin position="102"/>
        <end position="123"/>
    </location>
</feature>
<keyword evidence="1" id="KW-0812">Transmembrane</keyword>
<dbReference type="GeneID" id="26659733"/>
<dbReference type="OrthoDB" id="214667at2157"/>
<dbReference type="KEGG" id="hhb:Hhub_3111"/>
<keyword evidence="3" id="KW-1185">Reference proteome</keyword>
<dbReference type="Proteomes" id="UP000066737">
    <property type="component" value="Chromosome I"/>
</dbReference>
<protein>
    <recommendedName>
        <fullName evidence="4">ZIP family metal transporter</fullName>
    </recommendedName>
</protein>
<feature type="transmembrane region" description="Helical" evidence="1">
    <location>
        <begin position="265"/>
        <end position="285"/>
    </location>
</feature>
<gene>
    <name evidence="2" type="ORF">HHUB_3111</name>
</gene>
<feature type="transmembrane region" description="Helical" evidence="1">
    <location>
        <begin position="16"/>
        <end position="34"/>
    </location>
</feature>
<evidence type="ECO:0000256" key="1">
    <source>
        <dbReference type="SAM" id="Phobius"/>
    </source>
</evidence>
<feature type="transmembrane region" description="Helical" evidence="1">
    <location>
        <begin position="41"/>
        <end position="59"/>
    </location>
</feature>
<reference evidence="3" key="1">
    <citation type="journal article" date="2016" name="Environ. Microbiol.">
        <title>The complete genome of a viable archaeum isolated from 123-million-year-old rock salt.</title>
        <authorList>
            <person name="Jaakkola S.T."/>
            <person name="Pfeiffer F."/>
            <person name="Ravantti J.J."/>
            <person name="Guo Q."/>
            <person name="Liu Y."/>
            <person name="Chen X."/>
            <person name="Ma H."/>
            <person name="Yang C."/>
            <person name="Oksanen H.M."/>
            <person name="Bamford D.H."/>
        </authorList>
    </citation>
    <scope>NUCLEOTIDE SEQUENCE</scope>
    <source>
        <strain evidence="3">JI20-1</strain>
    </source>
</reference>
<organism evidence="2 3">
    <name type="scientific">Halobacterium hubeiense</name>
    <dbReference type="NCBI Taxonomy" id="1407499"/>
    <lineage>
        <taxon>Archaea</taxon>
        <taxon>Methanobacteriati</taxon>
        <taxon>Methanobacteriota</taxon>
        <taxon>Stenosarchaea group</taxon>
        <taxon>Halobacteria</taxon>
        <taxon>Halobacteriales</taxon>
        <taxon>Halobacteriaceae</taxon>
        <taxon>Halobacterium</taxon>
    </lineage>
</organism>
<dbReference type="RefSeq" id="WP_059057492.1">
    <property type="nucleotide sequence ID" value="NZ_CEML01000001.1"/>
</dbReference>
<feature type="transmembrane region" description="Helical" evidence="1">
    <location>
        <begin position="71"/>
        <end position="90"/>
    </location>
</feature>
<keyword evidence="1" id="KW-0472">Membrane</keyword>
<proteinExistence type="predicted"/>
<dbReference type="AlphaFoldDB" id="A0A0U5H610"/>
<dbReference type="STRING" id="1407499.HHUB_3111"/>
<accession>A0A0U5H610</accession>
<feature type="transmembrane region" description="Helical" evidence="1">
    <location>
        <begin position="188"/>
        <end position="209"/>
    </location>
</feature>
<dbReference type="EMBL" id="LN831302">
    <property type="protein sequence ID" value="CQH60013.1"/>
    <property type="molecule type" value="Genomic_DNA"/>
</dbReference>
<keyword evidence="1" id="KW-1133">Transmembrane helix</keyword>